<reference evidence="1 2" key="1">
    <citation type="submission" date="2016-04" db="EMBL/GenBank/DDBJ databases">
        <title>Draft Genome Sequences of Staphylococcus capitis Strain H36, S. capitis Strain H65, S. cohnii Strain H62, S. hominis Strain H69, Mycobacterium iranicum Strain H39, Plantibacter sp. Strain H53, Pseudomonas oryzihabitans Strain H72, and Microbacterium sp. Strain H83, isolated from residential settings.</title>
        <authorList>
            <person name="Lymperopoulou D."/>
            <person name="Adams R.I."/>
            <person name="Lindow S."/>
            <person name="Coil D.A."/>
            <person name="Jospin G."/>
            <person name="Eisen J.A."/>
        </authorList>
    </citation>
    <scope>NUCLEOTIDE SEQUENCE [LARGE SCALE GENOMIC DNA]</scope>
    <source>
        <strain evidence="1 2">H39</strain>
    </source>
</reference>
<name>A0A178LB23_MYCIR</name>
<dbReference type="Proteomes" id="UP000078396">
    <property type="component" value="Unassembled WGS sequence"/>
</dbReference>
<dbReference type="AlphaFoldDB" id="A0A178LB23"/>
<dbReference type="RefSeq" id="WP_064285384.1">
    <property type="nucleotide sequence ID" value="NZ_LWCS01000098.1"/>
</dbReference>
<dbReference type="STRING" id="912594.AWC12_26740"/>
<protein>
    <recommendedName>
        <fullName evidence="3">DUF2505 domain-containing protein</fullName>
    </recommendedName>
</protein>
<dbReference type="eggNOG" id="ENOG5032RCY">
    <property type="taxonomic scope" value="Bacteria"/>
</dbReference>
<dbReference type="EMBL" id="LWCS01000098">
    <property type="protein sequence ID" value="OAN26385.1"/>
    <property type="molecule type" value="Genomic_DNA"/>
</dbReference>
<evidence type="ECO:0000313" key="1">
    <source>
        <dbReference type="EMBL" id="OAN26385.1"/>
    </source>
</evidence>
<organism evidence="1 2">
    <name type="scientific">Mycolicibacterium iranicum</name>
    <name type="common">Mycobacterium iranicum</name>
    <dbReference type="NCBI Taxonomy" id="912594"/>
    <lineage>
        <taxon>Bacteria</taxon>
        <taxon>Bacillati</taxon>
        <taxon>Actinomycetota</taxon>
        <taxon>Actinomycetes</taxon>
        <taxon>Mycobacteriales</taxon>
        <taxon>Mycobacteriaceae</taxon>
        <taxon>Mycolicibacterium</taxon>
    </lineage>
</organism>
<proteinExistence type="predicted"/>
<sequence length="168" mass="17611">MPTPFDVQTDSPAGVDQILTAFGDEGYWRDRIAEFGGGATTLDRLDVDADGAVSVATTQDLRNDLLPGPLTKVFRGNLSIVRTETWQRTGADAVEGAVTISASGVPGSGVGSATLAPVSDGSRFSFTGTVEVKIPIVGGRVEKAICGQIVTEIPQLQRFTSDWIAQNA</sequence>
<evidence type="ECO:0008006" key="3">
    <source>
        <dbReference type="Google" id="ProtNLM"/>
    </source>
</evidence>
<dbReference type="InterPro" id="IPR019639">
    <property type="entry name" value="DUF2505"/>
</dbReference>
<accession>A0A178LB23</accession>
<evidence type="ECO:0000313" key="2">
    <source>
        <dbReference type="Proteomes" id="UP000078396"/>
    </source>
</evidence>
<dbReference type="OrthoDB" id="5178774at2"/>
<gene>
    <name evidence="1" type="ORF">A4X20_12040</name>
</gene>
<dbReference type="Pfam" id="PF10698">
    <property type="entry name" value="DUF2505"/>
    <property type="match status" value="1"/>
</dbReference>
<comment type="caution">
    <text evidence="1">The sequence shown here is derived from an EMBL/GenBank/DDBJ whole genome shotgun (WGS) entry which is preliminary data.</text>
</comment>